<reference evidence="3 4" key="1">
    <citation type="journal article" date="2014" name="BMC Genomics">
        <title>Comparison of environmental and isolate Sulfobacillus genomes reveals diverse carbon, sulfur, nitrogen, and hydrogen metabolisms.</title>
        <authorList>
            <person name="Justice N.B."/>
            <person name="Norman A."/>
            <person name="Brown C.T."/>
            <person name="Singh A."/>
            <person name="Thomas B.C."/>
            <person name="Banfield J.F."/>
        </authorList>
    </citation>
    <scope>NUCLEOTIDE SEQUENCE [LARGE SCALE GENOMIC DNA]</scope>
    <source>
        <strain evidence="3">AMDSBA1</strain>
    </source>
</reference>
<name>A0A2T2WM45_9FIRM</name>
<proteinExistence type="predicted"/>
<accession>A0A2T2WM45</accession>
<organism evidence="3 4">
    <name type="scientific">Sulfobacillus benefaciens</name>
    <dbReference type="NCBI Taxonomy" id="453960"/>
    <lineage>
        <taxon>Bacteria</taxon>
        <taxon>Bacillati</taxon>
        <taxon>Bacillota</taxon>
        <taxon>Clostridia</taxon>
        <taxon>Eubacteriales</taxon>
        <taxon>Clostridiales Family XVII. Incertae Sedis</taxon>
        <taxon>Sulfobacillus</taxon>
    </lineage>
</organism>
<feature type="transmembrane region" description="Helical" evidence="1">
    <location>
        <begin position="110"/>
        <end position="129"/>
    </location>
</feature>
<keyword evidence="1" id="KW-1133">Transmembrane helix</keyword>
<sequence length="140" mass="16036">MSHPHGLPDLFLDRSLGRIQVPTQLRAAGLRLTTLAERYGVGPDQFVTDVQWLEEAGRRGEAVFMKDSRIYVNPAERDMVQQFNVRCFCLANRSLTANQMAEWFLNNLDVIATACAAPGLFMYIVYAQGMRRLENRRRED</sequence>
<dbReference type="AlphaFoldDB" id="A0A2T2WM45"/>
<dbReference type="EMBL" id="PXYT01000095">
    <property type="protein sequence ID" value="PSR23307.1"/>
    <property type="molecule type" value="Genomic_DNA"/>
</dbReference>
<keyword evidence="1" id="KW-0472">Membrane</keyword>
<evidence type="ECO:0000256" key="1">
    <source>
        <dbReference type="SAM" id="Phobius"/>
    </source>
</evidence>
<dbReference type="Proteomes" id="UP000242699">
    <property type="component" value="Unassembled WGS sequence"/>
</dbReference>
<evidence type="ECO:0000259" key="2">
    <source>
        <dbReference type="Pfam" id="PF18478"/>
    </source>
</evidence>
<feature type="domain" description="VapC45 PIN like" evidence="2">
    <location>
        <begin position="8"/>
        <end position="91"/>
    </location>
</feature>
<dbReference type="InterPro" id="IPR041375">
    <property type="entry name" value="VapC45_PIN-like"/>
</dbReference>
<comment type="caution">
    <text evidence="3">The sequence shown here is derived from an EMBL/GenBank/DDBJ whole genome shotgun (WGS) entry which is preliminary data.</text>
</comment>
<protein>
    <recommendedName>
        <fullName evidence="2">VapC45 PIN like domain-containing protein</fullName>
    </recommendedName>
</protein>
<evidence type="ECO:0000313" key="4">
    <source>
        <dbReference type="Proteomes" id="UP000242699"/>
    </source>
</evidence>
<keyword evidence="1" id="KW-0812">Transmembrane</keyword>
<dbReference type="Pfam" id="PF18478">
    <property type="entry name" value="PIN_10"/>
    <property type="match status" value="1"/>
</dbReference>
<gene>
    <name evidence="3" type="ORF">C7B43_20150</name>
</gene>
<evidence type="ECO:0000313" key="3">
    <source>
        <dbReference type="EMBL" id="PSR23307.1"/>
    </source>
</evidence>